<evidence type="ECO:0000256" key="2">
    <source>
        <dbReference type="ARBA" id="ARBA00007520"/>
    </source>
</evidence>
<reference evidence="8 9" key="1">
    <citation type="submission" date="2023-07" db="EMBL/GenBank/DDBJ databases">
        <title>Sequencing the genomes of 1000 actinobacteria strains.</title>
        <authorList>
            <person name="Klenk H.-P."/>
        </authorList>
    </citation>
    <scope>NUCLEOTIDE SEQUENCE [LARGE SCALE GENOMIC DNA]</scope>
    <source>
        <strain evidence="8 9">DSM 20167</strain>
    </source>
</reference>
<evidence type="ECO:0000256" key="4">
    <source>
        <dbReference type="ARBA" id="ARBA00022989"/>
    </source>
</evidence>
<dbReference type="Proteomes" id="UP001183817">
    <property type="component" value="Unassembled WGS sequence"/>
</dbReference>
<dbReference type="Pfam" id="PF07690">
    <property type="entry name" value="MFS_1"/>
    <property type="match status" value="1"/>
</dbReference>
<organism evidence="8 9">
    <name type="scientific">Paeniglutamicibacter sulfureus</name>
    <dbReference type="NCBI Taxonomy" id="43666"/>
    <lineage>
        <taxon>Bacteria</taxon>
        <taxon>Bacillati</taxon>
        <taxon>Actinomycetota</taxon>
        <taxon>Actinomycetes</taxon>
        <taxon>Micrococcales</taxon>
        <taxon>Micrococcaceae</taxon>
        <taxon>Paeniglutamicibacter</taxon>
    </lineage>
</organism>
<dbReference type="Gene3D" id="1.20.1250.20">
    <property type="entry name" value="MFS general substrate transporter like domains"/>
    <property type="match status" value="1"/>
</dbReference>
<keyword evidence="4 6" id="KW-1133">Transmembrane helix</keyword>
<dbReference type="InterPro" id="IPR011701">
    <property type="entry name" value="MFS"/>
</dbReference>
<feature type="transmembrane region" description="Helical" evidence="6">
    <location>
        <begin position="135"/>
        <end position="160"/>
    </location>
</feature>
<evidence type="ECO:0000256" key="6">
    <source>
        <dbReference type="SAM" id="Phobius"/>
    </source>
</evidence>
<feature type="transmembrane region" description="Helical" evidence="6">
    <location>
        <begin position="50"/>
        <end position="69"/>
    </location>
</feature>
<evidence type="ECO:0000259" key="7">
    <source>
        <dbReference type="PROSITE" id="PS50850"/>
    </source>
</evidence>
<evidence type="ECO:0000256" key="3">
    <source>
        <dbReference type="ARBA" id="ARBA00022692"/>
    </source>
</evidence>
<feature type="transmembrane region" description="Helical" evidence="6">
    <location>
        <begin position="271"/>
        <end position="292"/>
    </location>
</feature>
<feature type="transmembrane region" description="Helical" evidence="6">
    <location>
        <begin position="298"/>
        <end position="322"/>
    </location>
</feature>
<protein>
    <submittedName>
        <fullName evidence="8">MFS family permease</fullName>
    </submittedName>
</protein>
<comment type="similarity">
    <text evidence="2">Belongs to the major facilitator superfamily. TCR/Tet family.</text>
</comment>
<feature type="domain" description="Major facilitator superfamily (MFS) profile" evidence="7">
    <location>
        <begin position="15"/>
        <end position="386"/>
    </location>
</feature>
<dbReference type="InterPro" id="IPR001958">
    <property type="entry name" value="Tet-R_TetA/multi-R_MdtG-like"/>
</dbReference>
<comment type="caution">
    <text evidence="8">The sequence shown here is derived from an EMBL/GenBank/DDBJ whole genome shotgun (WGS) entry which is preliminary data.</text>
</comment>
<proteinExistence type="inferred from homology"/>
<comment type="subcellular location">
    <subcellularLocation>
        <location evidence="1">Cell membrane</location>
        <topology evidence="1">Multi-pass membrane protein</topology>
    </subcellularLocation>
</comment>
<evidence type="ECO:0000313" key="9">
    <source>
        <dbReference type="Proteomes" id="UP001183817"/>
    </source>
</evidence>
<evidence type="ECO:0000256" key="5">
    <source>
        <dbReference type="ARBA" id="ARBA00023136"/>
    </source>
</evidence>
<feature type="transmembrane region" description="Helical" evidence="6">
    <location>
        <begin position="81"/>
        <end position="98"/>
    </location>
</feature>
<dbReference type="InterPro" id="IPR052528">
    <property type="entry name" value="Sugar_transport-like"/>
</dbReference>
<feature type="transmembrane region" description="Helical" evidence="6">
    <location>
        <begin position="363"/>
        <end position="380"/>
    </location>
</feature>
<feature type="transmembrane region" description="Helical" evidence="6">
    <location>
        <begin position="23"/>
        <end position="44"/>
    </location>
</feature>
<sequence>MTSVQDSTAPTPRREDILSQTTILLFSVTLGMATVVVPLVATAAGYQLGAVGFLVGVSAITQIIARAGMGALMDRFSTRTFVLVALILLASSCVILGVTDELWAFVASQLLQGAARAYFFTGMQTHVIRASRPAVSALAIMNVTNGVGLLIGPLLAGIIGASSLSFALFIAAGIAGPGVLSCAFLIRYEPFAKPRTETAEKAVPMWRRDGVTTAGWMGATAGGWRGILNSYLPVLLTEAGHSIPVVGAMMTLANLAALAGSAVARPVRRTGVRLSAVLGAALAVGGVALMAFMTPHLVLAGAFLFISGVGAGILQTLGPALATEAVGLEERGRAIASVGTFRAISLLVTPMGIGALIFLVPSAAVATAIVAVAVGIPAMATRDGTRRKP</sequence>
<gene>
    <name evidence="8" type="ORF">J2S64_001586</name>
</gene>
<dbReference type="SUPFAM" id="SSF103473">
    <property type="entry name" value="MFS general substrate transporter"/>
    <property type="match status" value="1"/>
</dbReference>
<dbReference type="EMBL" id="JAVDYI010000001">
    <property type="protein sequence ID" value="MDR7357895.1"/>
    <property type="molecule type" value="Genomic_DNA"/>
</dbReference>
<dbReference type="PANTHER" id="PTHR23526">
    <property type="entry name" value="INTEGRAL MEMBRANE TRANSPORT PROTEIN-RELATED"/>
    <property type="match status" value="1"/>
</dbReference>
<evidence type="ECO:0000313" key="8">
    <source>
        <dbReference type="EMBL" id="MDR7357895.1"/>
    </source>
</evidence>
<feature type="transmembrane region" description="Helical" evidence="6">
    <location>
        <begin position="334"/>
        <end position="357"/>
    </location>
</feature>
<keyword evidence="9" id="KW-1185">Reference proteome</keyword>
<keyword evidence="5 6" id="KW-0472">Membrane</keyword>
<dbReference type="PRINTS" id="PR01035">
    <property type="entry name" value="TCRTETA"/>
</dbReference>
<dbReference type="InterPro" id="IPR036259">
    <property type="entry name" value="MFS_trans_sf"/>
</dbReference>
<dbReference type="InterPro" id="IPR020846">
    <property type="entry name" value="MFS_dom"/>
</dbReference>
<dbReference type="PROSITE" id="PS00217">
    <property type="entry name" value="SUGAR_TRANSPORT_2"/>
    <property type="match status" value="1"/>
</dbReference>
<feature type="transmembrane region" description="Helical" evidence="6">
    <location>
        <begin position="166"/>
        <end position="188"/>
    </location>
</feature>
<dbReference type="PANTHER" id="PTHR23526:SF2">
    <property type="entry name" value="MAJOR FACILITATOR SUPERFAMILY (MFS) PROFILE DOMAIN-CONTAINING PROTEIN"/>
    <property type="match status" value="1"/>
</dbReference>
<feature type="transmembrane region" description="Helical" evidence="6">
    <location>
        <begin position="239"/>
        <end position="259"/>
    </location>
</feature>
<dbReference type="RefSeq" id="WP_310289530.1">
    <property type="nucleotide sequence ID" value="NZ_BAAAWO010000001.1"/>
</dbReference>
<name>A0ABU2BH04_9MICC</name>
<keyword evidence="3 6" id="KW-0812">Transmembrane</keyword>
<dbReference type="InterPro" id="IPR005829">
    <property type="entry name" value="Sugar_transporter_CS"/>
</dbReference>
<evidence type="ECO:0000256" key="1">
    <source>
        <dbReference type="ARBA" id="ARBA00004651"/>
    </source>
</evidence>
<dbReference type="PROSITE" id="PS50850">
    <property type="entry name" value="MFS"/>
    <property type="match status" value="1"/>
</dbReference>
<accession>A0ABU2BH04</accession>